<feature type="compositionally biased region" description="Acidic residues" evidence="1">
    <location>
        <begin position="19"/>
        <end position="30"/>
    </location>
</feature>
<protein>
    <recommendedName>
        <fullName evidence="2">AH domain-containing protein</fullName>
    </recommendedName>
</protein>
<dbReference type="EMBL" id="JADGKB010000039">
    <property type="protein sequence ID" value="KAJ3257364.1"/>
    <property type="molecule type" value="Genomic_DNA"/>
</dbReference>
<dbReference type="GO" id="GO:0005543">
    <property type="term" value="F:phospholipid binding"/>
    <property type="evidence" value="ECO:0007669"/>
    <property type="project" value="TreeGrafter"/>
</dbReference>
<dbReference type="InterPro" id="IPR010504">
    <property type="entry name" value="AH_dom"/>
</dbReference>
<dbReference type="InterPro" id="IPR030798">
    <property type="entry name" value="Arfaptin_fam"/>
</dbReference>
<organism evidence="3 4">
    <name type="scientific">Boothiomyces macroporosus</name>
    <dbReference type="NCBI Taxonomy" id="261099"/>
    <lineage>
        <taxon>Eukaryota</taxon>
        <taxon>Fungi</taxon>
        <taxon>Fungi incertae sedis</taxon>
        <taxon>Chytridiomycota</taxon>
        <taxon>Chytridiomycota incertae sedis</taxon>
        <taxon>Chytridiomycetes</taxon>
        <taxon>Rhizophydiales</taxon>
        <taxon>Terramycetaceae</taxon>
        <taxon>Boothiomyces</taxon>
    </lineage>
</organism>
<feature type="region of interest" description="Disordered" evidence="1">
    <location>
        <begin position="49"/>
        <end position="90"/>
    </location>
</feature>
<dbReference type="GO" id="GO:0019904">
    <property type="term" value="F:protein domain specific binding"/>
    <property type="evidence" value="ECO:0007669"/>
    <property type="project" value="InterPro"/>
</dbReference>
<dbReference type="PANTHER" id="PTHR12141">
    <property type="entry name" value="ARFAPTIN-RELATED"/>
    <property type="match status" value="1"/>
</dbReference>
<comment type="caution">
    <text evidence="3">The sequence shown here is derived from an EMBL/GenBank/DDBJ whole genome shotgun (WGS) entry which is preliminary data.</text>
</comment>
<name>A0AAD5Y8A8_9FUNG</name>
<feature type="region of interest" description="Disordered" evidence="1">
    <location>
        <begin position="1"/>
        <end position="33"/>
    </location>
</feature>
<dbReference type="SMART" id="SM01015">
    <property type="entry name" value="Arfaptin"/>
    <property type="match status" value="1"/>
</dbReference>
<dbReference type="Proteomes" id="UP001210925">
    <property type="component" value="Unassembled WGS sequence"/>
</dbReference>
<dbReference type="AlphaFoldDB" id="A0AAD5Y8A8"/>
<evidence type="ECO:0000313" key="3">
    <source>
        <dbReference type="EMBL" id="KAJ3257364.1"/>
    </source>
</evidence>
<proteinExistence type="predicted"/>
<evidence type="ECO:0000313" key="4">
    <source>
        <dbReference type="Proteomes" id="UP001210925"/>
    </source>
</evidence>
<feature type="compositionally biased region" description="Polar residues" evidence="1">
    <location>
        <begin position="153"/>
        <end position="164"/>
    </location>
</feature>
<dbReference type="Pfam" id="PF06456">
    <property type="entry name" value="Arfaptin"/>
    <property type="match status" value="1"/>
</dbReference>
<feature type="domain" description="AH" evidence="2">
    <location>
        <begin position="218"/>
        <end position="400"/>
    </location>
</feature>
<dbReference type="GO" id="GO:0032588">
    <property type="term" value="C:trans-Golgi network membrane"/>
    <property type="evidence" value="ECO:0007669"/>
    <property type="project" value="TreeGrafter"/>
</dbReference>
<dbReference type="PANTHER" id="PTHR12141:SF5">
    <property type="entry name" value="ARFAPTIN"/>
    <property type="match status" value="1"/>
</dbReference>
<dbReference type="InterPro" id="IPR027267">
    <property type="entry name" value="AH/BAR_dom_sf"/>
</dbReference>
<gene>
    <name evidence="3" type="ORF">HK103_004584</name>
</gene>
<evidence type="ECO:0000259" key="2">
    <source>
        <dbReference type="PROSITE" id="PS50870"/>
    </source>
</evidence>
<dbReference type="PROSITE" id="PS50870">
    <property type="entry name" value="AH"/>
    <property type="match status" value="1"/>
</dbReference>
<reference evidence="3" key="1">
    <citation type="submission" date="2020-05" db="EMBL/GenBank/DDBJ databases">
        <title>Phylogenomic resolution of chytrid fungi.</title>
        <authorList>
            <person name="Stajich J.E."/>
            <person name="Amses K."/>
            <person name="Simmons R."/>
            <person name="Seto K."/>
            <person name="Myers J."/>
            <person name="Bonds A."/>
            <person name="Quandt C.A."/>
            <person name="Barry K."/>
            <person name="Liu P."/>
            <person name="Grigoriev I."/>
            <person name="Longcore J.E."/>
            <person name="James T.Y."/>
        </authorList>
    </citation>
    <scope>NUCLEOTIDE SEQUENCE</scope>
    <source>
        <strain evidence="3">PLAUS21</strain>
    </source>
</reference>
<dbReference type="Gene3D" id="1.20.1270.60">
    <property type="entry name" value="Arfaptin homology (AH) domain/BAR domain"/>
    <property type="match status" value="1"/>
</dbReference>
<evidence type="ECO:0000256" key="1">
    <source>
        <dbReference type="SAM" id="MobiDB-lite"/>
    </source>
</evidence>
<feature type="compositionally biased region" description="Low complexity" evidence="1">
    <location>
        <begin position="66"/>
        <end position="83"/>
    </location>
</feature>
<feature type="region of interest" description="Disordered" evidence="1">
    <location>
        <begin position="131"/>
        <end position="164"/>
    </location>
</feature>
<accession>A0AAD5Y8A8</accession>
<sequence>MLGEEVHEGDIGATTEYTYEPESDYEEEEEVKPMYKPAPVEEDQIPLGKQFPNATVPEPVKPPTPVEETPVAPTAPAAETPEPVSEKPKQNGAVEGFQLVQATGLTDTSTPAPKGSEIPSFATPQPVFNTPLPHSAAQPPKPVQNAPMPAEANSFSSPLEDNSKSKQFTARTDFMIAEFFSRQVARLTKGAPEALDRSYRVFQQRFKEKLGAQWAHITSQPEVEEAIKHVQDMYDYFESLEKLVIRQKTGLAKVNDVETELSLWYKKEGIQEPAGSIRENMLYLSESYMSVCKERTLLIQAYDHYAAFLETFRKKAIADALATMKLQHTSRLELDAYGSKLGQLEEKKLKTFARSPGTVETSSLEKELVATRATFQQAKSKYQQMSTQLIDKAGLLDLKKGVDFAAHIAKIREGNIALISVHDSFNRGRVGTVTIPEEDEIVDEYMQSHGVPNPEKN</sequence>
<feature type="compositionally biased region" description="Basic and acidic residues" evidence="1">
    <location>
        <begin position="1"/>
        <end position="10"/>
    </location>
</feature>
<dbReference type="SUPFAM" id="SSF103657">
    <property type="entry name" value="BAR/IMD domain-like"/>
    <property type="match status" value="1"/>
</dbReference>
<keyword evidence="4" id="KW-1185">Reference proteome</keyword>